<sequence>MTQIEKCFNPILTQIEKCFNDVLPQIEKCFPISAPLHCKSAREQGAAARAYFRKLL</sequence>
<dbReference type="EMBL" id="JAVDUJ010000001">
    <property type="protein sequence ID" value="MDR6939672.1"/>
    <property type="molecule type" value="Genomic_DNA"/>
</dbReference>
<evidence type="ECO:0008006" key="3">
    <source>
        <dbReference type="Google" id="ProtNLM"/>
    </source>
</evidence>
<name>A0ABU1T2R4_9ACTO</name>
<reference evidence="1 2" key="1">
    <citation type="submission" date="2023-07" db="EMBL/GenBank/DDBJ databases">
        <title>Sequencing the genomes of 1000 actinobacteria strains.</title>
        <authorList>
            <person name="Klenk H.-P."/>
        </authorList>
    </citation>
    <scope>NUCLEOTIDE SEQUENCE [LARGE SCALE GENOMIC DNA]</scope>
    <source>
        <strain evidence="1 2">DSM 15539</strain>
    </source>
</reference>
<gene>
    <name evidence="1" type="ORF">J2S36_001215</name>
</gene>
<organism evidence="1 2">
    <name type="scientific">Arcanobacterium hippocoleae</name>
    <dbReference type="NCBI Taxonomy" id="149017"/>
    <lineage>
        <taxon>Bacteria</taxon>
        <taxon>Bacillati</taxon>
        <taxon>Actinomycetota</taxon>
        <taxon>Actinomycetes</taxon>
        <taxon>Actinomycetales</taxon>
        <taxon>Actinomycetaceae</taxon>
        <taxon>Arcanobacterium</taxon>
    </lineage>
</organism>
<evidence type="ECO:0000313" key="2">
    <source>
        <dbReference type="Proteomes" id="UP001266099"/>
    </source>
</evidence>
<evidence type="ECO:0000313" key="1">
    <source>
        <dbReference type="EMBL" id="MDR6939672.1"/>
    </source>
</evidence>
<proteinExistence type="predicted"/>
<keyword evidence="2" id="KW-1185">Reference proteome</keyword>
<accession>A0ABU1T2R4</accession>
<dbReference type="RefSeq" id="WP_309956526.1">
    <property type="nucleotide sequence ID" value="NZ_JAVDUJ010000001.1"/>
</dbReference>
<dbReference type="Proteomes" id="UP001266099">
    <property type="component" value="Unassembled WGS sequence"/>
</dbReference>
<protein>
    <recommendedName>
        <fullName evidence="3">Transposase</fullName>
    </recommendedName>
</protein>
<comment type="caution">
    <text evidence="1">The sequence shown here is derived from an EMBL/GenBank/DDBJ whole genome shotgun (WGS) entry which is preliminary data.</text>
</comment>